<gene>
    <name evidence="16" type="primary">LOC111486466</name>
</gene>
<evidence type="ECO:0000313" key="16">
    <source>
        <dbReference type="RefSeq" id="XP_022989399.1"/>
    </source>
</evidence>
<evidence type="ECO:0000256" key="12">
    <source>
        <dbReference type="SAM" id="MobiDB-lite"/>
    </source>
</evidence>
<dbReference type="Gene3D" id="2.30.180.10">
    <property type="entry name" value="FAS1 domain"/>
    <property type="match status" value="2"/>
</dbReference>
<keyword evidence="5 13" id="KW-0732">Signal</keyword>
<evidence type="ECO:0000256" key="7">
    <source>
        <dbReference type="ARBA" id="ARBA00022974"/>
    </source>
</evidence>
<evidence type="ECO:0000256" key="1">
    <source>
        <dbReference type="ARBA" id="ARBA00004609"/>
    </source>
</evidence>
<dbReference type="RefSeq" id="XP_022989399.1">
    <property type="nucleotide sequence ID" value="XM_023133631.1"/>
</dbReference>
<reference evidence="16" key="1">
    <citation type="submission" date="2025-08" db="UniProtKB">
        <authorList>
            <consortium name="RefSeq"/>
        </authorList>
    </citation>
    <scope>IDENTIFICATION</scope>
    <source>
        <tissue evidence="16">Young leaves</tissue>
    </source>
</reference>
<dbReference type="OrthoDB" id="682048at2759"/>
<comment type="similarity">
    <text evidence="2">Belongs to the fasciclin-like AGP family.</text>
</comment>
<dbReference type="Proteomes" id="UP000504608">
    <property type="component" value="Unplaced"/>
</dbReference>
<evidence type="ECO:0000256" key="10">
    <source>
        <dbReference type="ARBA" id="ARBA00023288"/>
    </source>
</evidence>
<dbReference type="GO" id="GO:0048367">
    <property type="term" value="P:shoot system development"/>
    <property type="evidence" value="ECO:0007669"/>
    <property type="project" value="TreeGrafter"/>
</dbReference>
<keyword evidence="4" id="KW-0336">GPI-anchor</keyword>
<organism evidence="15 16">
    <name type="scientific">Cucurbita maxima</name>
    <name type="common">Pumpkin</name>
    <name type="synonym">Winter squash</name>
    <dbReference type="NCBI Taxonomy" id="3661"/>
    <lineage>
        <taxon>Eukaryota</taxon>
        <taxon>Viridiplantae</taxon>
        <taxon>Streptophyta</taxon>
        <taxon>Embryophyta</taxon>
        <taxon>Tracheophyta</taxon>
        <taxon>Spermatophyta</taxon>
        <taxon>Magnoliopsida</taxon>
        <taxon>eudicotyledons</taxon>
        <taxon>Gunneridae</taxon>
        <taxon>Pentapetalae</taxon>
        <taxon>rosids</taxon>
        <taxon>fabids</taxon>
        <taxon>Cucurbitales</taxon>
        <taxon>Cucurbitaceae</taxon>
        <taxon>Cucurbiteae</taxon>
        <taxon>Cucurbita</taxon>
    </lineage>
</organism>
<dbReference type="FunFam" id="2.30.180.10:FF:000010">
    <property type="entry name" value="Fasciclin-like arabinogalactan protein 2"/>
    <property type="match status" value="1"/>
</dbReference>
<keyword evidence="10" id="KW-0449">Lipoprotein</keyword>
<protein>
    <submittedName>
        <fullName evidence="16">Fasciclin-like arabinogalactan protein 2</fullName>
    </submittedName>
</protein>
<keyword evidence="3" id="KW-1003">Cell membrane</keyword>
<dbReference type="InterPro" id="IPR033254">
    <property type="entry name" value="Plant_FLA"/>
</dbReference>
<keyword evidence="8" id="KW-0472">Membrane</keyword>
<evidence type="ECO:0000256" key="2">
    <source>
        <dbReference type="ARBA" id="ARBA00007843"/>
    </source>
</evidence>
<dbReference type="PROSITE" id="PS50213">
    <property type="entry name" value="FAS1"/>
    <property type="match status" value="2"/>
</dbReference>
<accession>A0A6J1JP80</accession>
<feature type="signal peptide" evidence="13">
    <location>
        <begin position="1"/>
        <end position="28"/>
    </location>
</feature>
<dbReference type="FunFam" id="2.30.180.10:FF:000008">
    <property type="entry name" value="Fasciclin-like arabinogalactan protein 10"/>
    <property type="match status" value="1"/>
</dbReference>
<keyword evidence="6" id="KW-0677">Repeat</keyword>
<feature type="region of interest" description="Disordered" evidence="12">
    <location>
        <begin position="335"/>
        <end position="401"/>
    </location>
</feature>
<comment type="subcellular location">
    <subcellularLocation>
        <location evidence="1">Cell membrane</location>
        <topology evidence="1">Lipid-anchor</topology>
        <topology evidence="1">GPI-anchor</topology>
    </subcellularLocation>
</comment>
<evidence type="ECO:0000256" key="13">
    <source>
        <dbReference type="SAM" id="SignalP"/>
    </source>
</evidence>
<dbReference type="Pfam" id="PF02469">
    <property type="entry name" value="Fasciclin"/>
    <property type="match status" value="2"/>
</dbReference>
<feature type="domain" description="FAS1" evidence="14">
    <location>
        <begin position="189"/>
        <end position="328"/>
    </location>
</feature>
<evidence type="ECO:0000256" key="5">
    <source>
        <dbReference type="ARBA" id="ARBA00022729"/>
    </source>
</evidence>
<proteinExistence type="inferred from homology"/>
<feature type="chain" id="PRO_5026679142" evidence="13">
    <location>
        <begin position="29"/>
        <end position="422"/>
    </location>
</feature>
<dbReference type="KEGG" id="cmax:111486466"/>
<dbReference type="SMART" id="SM00554">
    <property type="entry name" value="FAS1"/>
    <property type="match status" value="2"/>
</dbReference>
<dbReference type="GeneID" id="111486466"/>
<evidence type="ECO:0000259" key="14">
    <source>
        <dbReference type="PROSITE" id="PS50213"/>
    </source>
</evidence>
<evidence type="ECO:0000256" key="8">
    <source>
        <dbReference type="ARBA" id="ARBA00023136"/>
    </source>
</evidence>
<name>A0A6J1JP80_CUCMA</name>
<keyword evidence="9" id="KW-0325">Glycoprotein</keyword>
<dbReference type="AlphaFoldDB" id="A0A6J1JP80"/>
<dbReference type="InterPro" id="IPR036378">
    <property type="entry name" value="FAS1_dom_sf"/>
</dbReference>
<dbReference type="GO" id="GO:0048364">
    <property type="term" value="P:root development"/>
    <property type="evidence" value="ECO:0007669"/>
    <property type="project" value="TreeGrafter"/>
</dbReference>
<keyword evidence="15" id="KW-1185">Reference proteome</keyword>
<evidence type="ECO:0000256" key="6">
    <source>
        <dbReference type="ARBA" id="ARBA00022737"/>
    </source>
</evidence>
<dbReference type="SUPFAM" id="SSF82153">
    <property type="entry name" value="FAS1 domain"/>
    <property type="match status" value="2"/>
</dbReference>
<dbReference type="GO" id="GO:0005886">
    <property type="term" value="C:plasma membrane"/>
    <property type="evidence" value="ECO:0007669"/>
    <property type="project" value="UniProtKB-SubCell"/>
</dbReference>
<sequence>MRRPLSLSAAVLALPFFLLLLFSSTAEAHNITRILAKHPEFSTFNHYLTITHLAGEINRRLTITVLALDNSAMSALLDKHFTVGTIKNVLSLHVLVDYYGAKKLHQLSKGSTLSSTLFQASGSAFGTSGYVNITNVKGGKVGFASEDNAGEFNSFYVKSVMEIPYNISILQISKVITSADAEAPTAAPLSLNVTEVLPKQGCKAFTDLLIATGVAETYQSNIDGGLTVFCPTDTALNDFLPKYKNLTAAHKVSLLLYHGMPVYLSLQMLKSSNGVVNTLATHGGNKYDFNIKTDGEDVMVKTKVVTAEVTATLIDSEPLVVYEVDKVLEPRELFKAVPGEEDEEAPAPKEAPKKKKTKAPSPKASEGEGEEEEENADSPIGSDESDDEPADQKSDKDGAFGSEGQISIVVMMLSLWFGVLLV</sequence>
<evidence type="ECO:0000313" key="15">
    <source>
        <dbReference type="Proteomes" id="UP000504608"/>
    </source>
</evidence>
<comment type="function">
    <text evidence="11">May be a cell surface adhesion protein.</text>
</comment>
<keyword evidence="7" id="KW-0654">Proteoglycan</keyword>
<dbReference type="PANTHER" id="PTHR32382:SF64">
    <property type="entry name" value="FASCICLIN-LIKE ARABINOGALACTAN PROTEIN 2"/>
    <property type="match status" value="1"/>
</dbReference>
<feature type="domain" description="FAS1" evidence="14">
    <location>
        <begin position="28"/>
        <end position="176"/>
    </location>
</feature>
<evidence type="ECO:0000256" key="9">
    <source>
        <dbReference type="ARBA" id="ARBA00023180"/>
    </source>
</evidence>
<feature type="compositionally biased region" description="Acidic residues" evidence="12">
    <location>
        <begin position="367"/>
        <end position="376"/>
    </location>
</feature>
<evidence type="ECO:0000256" key="3">
    <source>
        <dbReference type="ARBA" id="ARBA00022475"/>
    </source>
</evidence>
<evidence type="ECO:0000256" key="4">
    <source>
        <dbReference type="ARBA" id="ARBA00022622"/>
    </source>
</evidence>
<evidence type="ECO:0000256" key="11">
    <source>
        <dbReference type="ARBA" id="ARBA00024686"/>
    </source>
</evidence>
<dbReference type="InterPro" id="IPR000782">
    <property type="entry name" value="FAS1_domain"/>
</dbReference>
<dbReference type="PANTHER" id="PTHR32382">
    <property type="entry name" value="FASCICLIN-LIKE ARABINOGALACTAN PROTEIN"/>
    <property type="match status" value="1"/>
</dbReference>
<dbReference type="GO" id="GO:0098552">
    <property type="term" value="C:side of membrane"/>
    <property type="evidence" value="ECO:0007669"/>
    <property type="project" value="UniProtKB-KW"/>
</dbReference>